<dbReference type="Proteomes" id="UP000663828">
    <property type="component" value="Unassembled WGS sequence"/>
</dbReference>
<proteinExistence type="predicted"/>
<name>A0A815U8W9_ADIRI</name>
<dbReference type="EMBL" id="CAJNOJ010000692">
    <property type="protein sequence ID" value="CAF1510736.1"/>
    <property type="molecule type" value="Genomic_DNA"/>
</dbReference>
<protein>
    <recommendedName>
        <fullName evidence="7">NHL repeat containing protein</fullName>
    </recommendedName>
</protein>
<reference evidence="3" key="1">
    <citation type="submission" date="2021-02" db="EMBL/GenBank/DDBJ databases">
        <authorList>
            <person name="Nowell W R."/>
        </authorList>
    </citation>
    <scope>NUCLEOTIDE SEQUENCE</scope>
</reference>
<evidence type="ECO:0000313" key="5">
    <source>
        <dbReference type="Proteomes" id="UP000663828"/>
    </source>
</evidence>
<evidence type="ECO:0000256" key="1">
    <source>
        <dbReference type="ARBA" id="ARBA00022737"/>
    </source>
</evidence>
<dbReference type="PANTHER" id="PTHR24104">
    <property type="entry name" value="E3 UBIQUITIN-PROTEIN LIGASE NHLRC1-RELATED"/>
    <property type="match status" value="1"/>
</dbReference>
<keyword evidence="5" id="KW-1185">Reference proteome</keyword>
<dbReference type="AlphaFoldDB" id="A0A815U8W9"/>
<dbReference type="InterPro" id="IPR001258">
    <property type="entry name" value="NHL_repeat"/>
</dbReference>
<accession>A0A815U8W9</accession>
<dbReference type="Gene3D" id="2.120.10.30">
    <property type="entry name" value="TolB, C-terminal domain"/>
    <property type="match status" value="2"/>
</dbReference>
<comment type="caution">
    <text evidence="3">The sequence shown here is derived from an EMBL/GenBank/DDBJ whole genome shotgun (WGS) entry which is preliminary data.</text>
</comment>
<dbReference type="SUPFAM" id="SSF101898">
    <property type="entry name" value="NHL repeat"/>
    <property type="match status" value="1"/>
</dbReference>
<dbReference type="EMBL" id="CAJNOR010006200">
    <property type="protein sequence ID" value="CAF1588781.1"/>
    <property type="molecule type" value="Genomic_DNA"/>
</dbReference>
<keyword evidence="1" id="KW-0677">Repeat</keyword>
<dbReference type="SUPFAM" id="SSF63829">
    <property type="entry name" value="Calcium-dependent phosphotriesterase"/>
    <property type="match status" value="1"/>
</dbReference>
<evidence type="ECO:0008006" key="7">
    <source>
        <dbReference type="Google" id="ProtNLM"/>
    </source>
</evidence>
<evidence type="ECO:0000313" key="6">
    <source>
        <dbReference type="Proteomes" id="UP000663852"/>
    </source>
</evidence>
<dbReference type="CDD" id="cd05819">
    <property type="entry name" value="NHL"/>
    <property type="match status" value="1"/>
</dbReference>
<gene>
    <name evidence="3" type="ORF">EDS130_LOCUS43230</name>
    <name evidence="4" type="ORF">XAT740_LOCUS46322</name>
</gene>
<dbReference type="GO" id="GO:0008270">
    <property type="term" value="F:zinc ion binding"/>
    <property type="evidence" value="ECO:0007669"/>
    <property type="project" value="UniProtKB-KW"/>
</dbReference>
<evidence type="ECO:0000256" key="2">
    <source>
        <dbReference type="SAM" id="SignalP"/>
    </source>
</evidence>
<dbReference type="PANTHER" id="PTHR24104:SF25">
    <property type="entry name" value="PROTEIN LIN-41"/>
    <property type="match status" value="1"/>
</dbReference>
<dbReference type="Gene3D" id="2.40.10.500">
    <property type="match status" value="1"/>
</dbReference>
<dbReference type="InterPro" id="IPR050952">
    <property type="entry name" value="TRIM-NHL_E3_ligases"/>
</dbReference>
<keyword evidence="2" id="KW-0732">Signal</keyword>
<dbReference type="Proteomes" id="UP000663852">
    <property type="component" value="Unassembled WGS sequence"/>
</dbReference>
<evidence type="ECO:0000313" key="4">
    <source>
        <dbReference type="EMBL" id="CAF1588781.1"/>
    </source>
</evidence>
<dbReference type="Pfam" id="PF01436">
    <property type="entry name" value="NHL"/>
    <property type="match status" value="2"/>
</dbReference>
<sequence>MRQQYLIVLHIIIVFIPKCFVFNEDCLLSQWSSNATTLINSTYLNAPRDIYVDKNNILYVLDTGSGRIQRLGSNLTLETTFINVTARPLFNSRSISSAAISGDLNGNIYILDTGNARVIKWSLDNMNGTVVAGGNGYGNATNQLNSPDGMFIDVNTLFIWIADTYNSRIVRWESPSTGVFFYGSNGSNSDQFYLPFGLFVDTDDSNTLYVADTYNHRVQMWMSGATNGTTVAGQTGTYGIGPSVLYYPVTVIGDKNQNLFILSSGTDSIMKWKVGSNMGVLIVGTYSSGSSSNQLYFSYNFKFGPDNSIFVADTGNNRIQKFAFSCVNVTSITTMMTTKPTSTVTSRTASSILTTCLFNSTIMSMTTIQRSSSVFIDCFHFQRLSIIFSSIFILIINK</sequence>
<dbReference type="InterPro" id="IPR011042">
    <property type="entry name" value="6-blade_b-propeller_TolB-like"/>
</dbReference>
<evidence type="ECO:0000313" key="3">
    <source>
        <dbReference type="EMBL" id="CAF1510736.1"/>
    </source>
</evidence>
<feature type="signal peptide" evidence="2">
    <location>
        <begin position="1"/>
        <end position="21"/>
    </location>
</feature>
<feature type="chain" id="PRO_5036412347" description="NHL repeat containing protein" evidence="2">
    <location>
        <begin position="22"/>
        <end position="398"/>
    </location>
</feature>
<organism evidence="3 6">
    <name type="scientific">Adineta ricciae</name>
    <name type="common">Rotifer</name>
    <dbReference type="NCBI Taxonomy" id="249248"/>
    <lineage>
        <taxon>Eukaryota</taxon>
        <taxon>Metazoa</taxon>
        <taxon>Spiralia</taxon>
        <taxon>Gnathifera</taxon>
        <taxon>Rotifera</taxon>
        <taxon>Eurotatoria</taxon>
        <taxon>Bdelloidea</taxon>
        <taxon>Adinetida</taxon>
        <taxon>Adinetidae</taxon>
        <taxon>Adineta</taxon>
    </lineage>
</organism>
<dbReference type="OrthoDB" id="654191at2759"/>